<feature type="domain" description="Major facilitator superfamily (MFS) profile" evidence="12">
    <location>
        <begin position="29"/>
        <end position="482"/>
    </location>
</feature>
<evidence type="ECO:0000256" key="11">
    <source>
        <dbReference type="SAM" id="Phobius"/>
    </source>
</evidence>
<evidence type="ECO:0000256" key="9">
    <source>
        <dbReference type="ARBA" id="ARBA00042039"/>
    </source>
</evidence>
<comment type="caution">
    <text evidence="13">The sequence shown here is derived from an EMBL/GenBank/DDBJ whole genome shotgun (WGS) entry which is preliminary data.</text>
</comment>
<feature type="transmembrane region" description="Helical" evidence="11">
    <location>
        <begin position="174"/>
        <end position="193"/>
    </location>
</feature>
<keyword evidence="3" id="KW-0813">Transport</keyword>
<dbReference type="InterPro" id="IPR000849">
    <property type="entry name" value="Sugar_P_transporter"/>
</dbReference>
<evidence type="ECO:0000256" key="3">
    <source>
        <dbReference type="ARBA" id="ARBA00022448"/>
    </source>
</evidence>
<feature type="transmembrane region" description="Helical" evidence="11">
    <location>
        <begin position="387"/>
        <end position="412"/>
    </location>
</feature>
<evidence type="ECO:0000256" key="4">
    <source>
        <dbReference type="ARBA" id="ARBA00022597"/>
    </source>
</evidence>
<feature type="region of interest" description="Disordered" evidence="10">
    <location>
        <begin position="230"/>
        <end position="271"/>
    </location>
</feature>
<evidence type="ECO:0000313" key="13">
    <source>
        <dbReference type="EMBL" id="KAB7503871.1"/>
    </source>
</evidence>
<feature type="transmembrane region" description="Helical" evidence="11">
    <location>
        <begin position="113"/>
        <end position="133"/>
    </location>
</feature>
<keyword evidence="4" id="KW-0762">Sugar transport</keyword>
<dbReference type="PIRSF" id="PIRSF002808">
    <property type="entry name" value="Hexose_phosphate_transp"/>
    <property type="match status" value="1"/>
</dbReference>
<sequence length="491" mass="54468">MLCERTSILYQELEITKYGSMYAGWIWVYTFLIYAAYHMSRKPISVVKTVLNENCSKINESLYLNDSHFCDYAPFDGDNSQSLLGLLDSAYLFMYAFAMFFSGVIAERSRLNVFLSIGMMLSGIMTAAFGFGYTFNIHVFSYFFIVQSSGWPGVVAVMGNWYGKRKRGLIMGIWNSHTSVGNILGTLIATAFLNSRWDFSFIVPGIIIFCLGVFALFFLIPEPENVGLENPNYPVLEDDEEQPRLNSSQEEEVREPLLSQDETSSEKSEIINRSEQKDVPISFLKALTIPGVMEFAFSLFFSKLVSYTFLYWLPHYLADTTDNTASESGLMSTFFDIGGIIGGILAGMLNDWTEMPASVCTVLLIFAVVFIYIYQLISVTLTRAGNIVMLIVVGLLVNGPYALITTAVSAALGTHSSLQGNSKALSTVTSIIDGTGSLGAAVGPLITGVLTNLESWSYVFIMMIIADICSCLLLVRLVKREITIQIERLKS</sequence>
<evidence type="ECO:0000256" key="10">
    <source>
        <dbReference type="SAM" id="MobiDB-lite"/>
    </source>
</evidence>
<keyword evidence="6 11" id="KW-1133">Transmembrane helix</keyword>
<keyword evidence="14" id="KW-1185">Reference proteome</keyword>
<reference evidence="13 14" key="1">
    <citation type="journal article" date="2019" name="PLoS Biol.">
        <title>Sex chromosomes control vertical transmission of feminizing Wolbachia symbionts in an isopod.</title>
        <authorList>
            <person name="Becking T."/>
            <person name="Chebbi M.A."/>
            <person name="Giraud I."/>
            <person name="Moumen B."/>
            <person name="Laverre T."/>
            <person name="Caubet Y."/>
            <person name="Peccoud J."/>
            <person name="Gilbert C."/>
            <person name="Cordaux R."/>
        </authorList>
    </citation>
    <scope>NUCLEOTIDE SEQUENCE [LARGE SCALE GENOMIC DNA]</scope>
    <source>
        <strain evidence="13">ANa2</strain>
        <tissue evidence="13">Whole body excluding digestive tract and cuticle</tissue>
    </source>
</reference>
<dbReference type="InterPro" id="IPR011701">
    <property type="entry name" value="MFS"/>
</dbReference>
<feature type="transmembrane region" description="Helical" evidence="11">
    <location>
        <begin position="356"/>
        <end position="375"/>
    </location>
</feature>
<feature type="transmembrane region" description="Helical" evidence="11">
    <location>
        <begin position="139"/>
        <end position="162"/>
    </location>
</feature>
<dbReference type="EMBL" id="SEYY01004266">
    <property type="protein sequence ID" value="KAB7503871.1"/>
    <property type="molecule type" value="Genomic_DNA"/>
</dbReference>
<organism evidence="13 14">
    <name type="scientific">Armadillidium nasatum</name>
    <dbReference type="NCBI Taxonomy" id="96803"/>
    <lineage>
        <taxon>Eukaryota</taxon>
        <taxon>Metazoa</taxon>
        <taxon>Ecdysozoa</taxon>
        <taxon>Arthropoda</taxon>
        <taxon>Crustacea</taxon>
        <taxon>Multicrustacea</taxon>
        <taxon>Malacostraca</taxon>
        <taxon>Eumalacostraca</taxon>
        <taxon>Peracarida</taxon>
        <taxon>Isopoda</taxon>
        <taxon>Oniscidea</taxon>
        <taxon>Crinocheta</taxon>
        <taxon>Armadillidiidae</taxon>
        <taxon>Armadillidium</taxon>
    </lineage>
</organism>
<accession>A0A5N5TBB0</accession>
<protein>
    <recommendedName>
        <fullName evidence="8">Sugar phosphate exchanger 3</fullName>
    </recommendedName>
    <alternativeName>
        <fullName evidence="9">Solute carrier family 37 member 3</fullName>
    </alternativeName>
</protein>
<evidence type="ECO:0000256" key="5">
    <source>
        <dbReference type="ARBA" id="ARBA00022692"/>
    </source>
</evidence>
<evidence type="ECO:0000256" key="7">
    <source>
        <dbReference type="ARBA" id="ARBA00023136"/>
    </source>
</evidence>
<dbReference type="Pfam" id="PF07690">
    <property type="entry name" value="MFS_1"/>
    <property type="match status" value="1"/>
</dbReference>
<name>A0A5N5TBB0_9CRUS</name>
<evidence type="ECO:0000256" key="8">
    <source>
        <dbReference type="ARBA" id="ARBA00041091"/>
    </source>
</evidence>
<feature type="transmembrane region" description="Helical" evidence="11">
    <location>
        <begin position="89"/>
        <end position="106"/>
    </location>
</feature>
<dbReference type="PANTHER" id="PTHR43184">
    <property type="entry name" value="MAJOR FACILITATOR SUPERFAMILY TRANSPORTER 16, ISOFORM B"/>
    <property type="match status" value="1"/>
</dbReference>
<feature type="transmembrane region" description="Helical" evidence="11">
    <location>
        <begin position="21"/>
        <end position="39"/>
    </location>
</feature>
<evidence type="ECO:0000256" key="1">
    <source>
        <dbReference type="ARBA" id="ARBA00004141"/>
    </source>
</evidence>
<dbReference type="PROSITE" id="PS50850">
    <property type="entry name" value="MFS"/>
    <property type="match status" value="1"/>
</dbReference>
<comment type="similarity">
    <text evidence="2">Belongs to the major facilitator superfamily. Organophosphate:Pi antiporter (OPA) (TC 2.A.1.4) family.</text>
</comment>
<dbReference type="InterPro" id="IPR036259">
    <property type="entry name" value="MFS_trans_sf"/>
</dbReference>
<dbReference type="GO" id="GO:0022857">
    <property type="term" value="F:transmembrane transporter activity"/>
    <property type="evidence" value="ECO:0007669"/>
    <property type="project" value="InterPro"/>
</dbReference>
<evidence type="ECO:0000256" key="2">
    <source>
        <dbReference type="ARBA" id="ARBA00009598"/>
    </source>
</evidence>
<evidence type="ECO:0000259" key="12">
    <source>
        <dbReference type="PROSITE" id="PS50850"/>
    </source>
</evidence>
<dbReference type="SUPFAM" id="SSF103473">
    <property type="entry name" value="MFS general substrate transporter"/>
    <property type="match status" value="1"/>
</dbReference>
<gene>
    <name evidence="13" type="ORF">Anas_08508</name>
</gene>
<keyword evidence="5 11" id="KW-0812">Transmembrane</keyword>
<dbReference type="Gene3D" id="1.20.1250.20">
    <property type="entry name" value="MFS general substrate transporter like domains"/>
    <property type="match status" value="2"/>
</dbReference>
<dbReference type="PANTHER" id="PTHR43184:SF12">
    <property type="entry name" value="SUGAR PHOSPHATE EXCHANGER 3"/>
    <property type="match status" value="1"/>
</dbReference>
<feature type="transmembrane region" description="Helical" evidence="11">
    <location>
        <begin position="458"/>
        <end position="478"/>
    </location>
</feature>
<keyword evidence="7 11" id="KW-0472">Membrane</keyword>
<feature type="transmembrane region" description="Helical" evidence="11">
    <location>
        <begin position="330"/>
        <end position="349"/>
    </location>
</feature>
<dbReference type="GO" id="GO:0016020">
    <property type="term" value="C:membrane"/>
    <property type="evidence" value="ECO:0007669"/>
    <property type="project" value="UniProtKB-SubCell"/>
</dbReference>
<feature type="transmembrane region" description="Helical" evidence="11">
    <location>
        <begin position="283"/>
        <end position="310"/>
    </location>
</feature>
<evidence type="ECO:0000256" key="6">
    <source>
        <dbReference type="ARBA" id="ARBA00022989"/>
    </source>
</evidence>
<dbReference type="InterPro" id="IPR020846">
    <property type="entry name" value="MFS_dom"/>
</dbReference>
<comment type="subcellular location">
    <subcellularLocation>
        <location evidence="1">Membrane</location>
        <topology evidence="1">Multi-pass membrane protein</topology>
    </subcellularLocation>
</comment>
<dbReference type="Proteomes" id="UP000326759">
    <property type="component" value="Unassembled WGS sequence"/>
</dbReference>
<proteinExistence type="inferred from homology"/>
<dbReference type="OrthoDB" id="3639251at2759"/>
<feature type="transmembrane region" description="Helical" evidence="11">
    <location>
        <begin position="424"/>
        <end position="446"/>
    </location>
</feature>
<evidence type="ECO:0000313" key="14">
    <source>
        <dbReference type="Proteomes" id="UP000326759"/>
    </source>
</evidence>
<dbReference type="AlphaFoldDB" id="A0A5N5TBB0"/>
<feature type="transmembrane region" description="Helical" evidence="11">
    <location>
        <begin position="199"/>
        <end position="220"/>
    </location>
</feature>